<reference evidence="2" key="1">
    <citation type="submission" date="2022-07" db="EMBL/GenBank/DDBJ databases">
        <title>Phylogenomic reconstructions and comparative analyses of Kickxellomycotina fungi.</title>
        <authorList>
            <person name="Reynolds N.K."/>
            <person name="Stajich J.E."/>
            <person name="Barry K."/>
            <person name="Grigoriev I.V."/>
            <person name="Crous P."/>
            <person name="Smith M.E."/>
        </authorList>
    </citation>
    <scope>NUCLEOTIDE SEQUENCE</scope>
    <source>
        <strain evidence="2">NBRC 105413</strain>
    </source>
</reference>
<dbReference type="EMBL" id="JANBOH010000072">
    <property type="protein sequence ID" value="KAJ1646170.1"/>
    <property type="molecule type" value="Genomic_DNA"/>
</dbReference>
<dbReference type="InterPro" id="IPR018392">
    <property type="entry name" value="LysM"/>
</dbReference>
<proteinExistence type="predicted"/>
<evidence type="ECO:0000259" key="1">
    <source>
        <dbReference type="PROSITE" id="PS51782"/>
    </source>
</evidence>
<organism evidence="2 3">
    <name type="scientific">Coemansia asiatica</name>
    <dbReference type="NCBI Taxonomy" id="1052880"/>
    <lineage>
        <taxon>Eukaryota</taxon>
        <taxon>Fungi</taxon>
        <taxon>Fungi incertae sedis</taxon>
        <taxon>Zoopagomycota</taxon>
        <taxon>Kickxellomycotina</taxon>
        <taxon>Kickxellomycetes</taxon>
        <taxon>Kickxellales</taxon>
        <taxon>Kickxellaceae</taxon>
        <taxon>Coemansia</taxon>
    </lineage>
</organism>
<evidence type="ECO:0000313" key="2">
    <source>
        <dbReference type="EMBL" id="KAJ1646170.1"/>
    </source>
</evidence>
<dbReference type="Gene3D" id="3.10.350.10">
    <property type="entry name" value="LysM domain"/>
    <property type="match status" value="1"/>
</dbReference>
<dbReference type="Proteomes" id="UP001145021">
    <property type="component" value="Unassembled WGS sequence"/>
</dbReference>
<sequence length="346" mass="37831">MRNTIHAFAQNLHTGSIDEAQHISVGNPWAADSARAADAERPWNRAVHRAVRRTRALNDPLMSPSATDIDLFARKVARNAESGLLHNIGDAISSPLPRSKTHMVGVKADSDIEALSAPASHDDSIGISPLLLASRLSMEPEDPNHEASSCASIRGLAIRVSDGDHIVRSSSATPNLAIPARVGADVVVMSRSDNEIAISEPEASHASSAAIGASSVMPRTIKMIRHHISPTDTLEGISVQYGISVSQIKRLNRIWHPSEISIRDHLYIPLRLCSPRYTVAHIEYVNRQYHTDMRNGVLPSAPYIDLIEVVLDSTDCASPLQSHMLRKSRWPLVSFESIQSHFSFVL</sequence>
<dbReference type="InterPro" id="IPR045030">
    <property type="entry name" value="LYSM1-4"/>
</dbReference>
<dbReference type="SUPFAM" id="SSF54106">
    <property type="entry name" value="LysM domain"/>
    <property type="match status" value="1"/>
</dbReference>
<evidence type="ECO:0000313" key="3">
    <source>
        <dbReference type="Proteomes" id="UP001145021"/>
    </source>
</evidence>
<keyword evidence="3" id="KW-1185">Reference proteome</keyword>
<dbReference type="SMART" id="SM00257">
    <property type="entry name" value="LysM"/>
    <property type="match status" value="1"/>
</dbReference>
<dbReference type="InterPro" id="IPR036779">
    <property type="entry name" value="LysM_dom_sf"/>
</dbReference>
<dbReference type="PANTHER" id="PTHR20932:SF8">
    <property type="entry name" value="LD22649P"/>
    <property type="match status" value="1"/>
</dbReference>
<gene>
    <name evidence="2" type="ORF">LPJ64_002315</name>
</gene>
<name>A0A9W8CJT5_9FUNG</name>
<feature type="domain" description="LysM" evidence="1">
    <location>
        <begin position="224"/>
        <end position="268"/>
    </location>
</feature>
<dbReference type="CDD" id="cd00118">
    <property type="entry name" value="LysM"/>
    <property type="match status" value="1"/>
</dbReference>
<protein>
    <recommendedName>
        <fullName evidence="1">LysM domain-containing protein</fullName>
    </recommendedName>
</protein>
<dbReference type="AlphaFoldDB" id="A0A9W8CJT5"/>
<accession>A0A9W8CJT5</accession>
<dbReference type="PROSITE" id="PS51782">
    <property type="entry name" value="LYSM"/>
    <property type="match status" value="1"/>
</dbReference>
<comment type="caution">
    <text evidence="2">The sequence shown here is derived from an EMBL/GenBank/DDBJ whole genome shotgun (WGS) entry which is preliminary data.</text>
</comment>
<dbReference type="Pfam" id="PF01476">
    <property type="entry name" value="LysM"/>
    <property type="match status" value="1"/>
</dbReference>
<dbReference type="PANTHER" id="PTHR20932">
    <property type="entry name" value="LYSM AND PUTATIVE PEPTIDOGLYCAN-BINDING DOMAIN-CONTAINING PROTEIN"/>
    <property type="match status" value="1"/>
</dbReference>